<sequence length="389" mass="44651">MEDLVLKSESLLNEIERDLEMPRIKRNLSQIIYAGNQMWNRTVGQSANRDASEVRASVLLGISGYDYPKVSRNLDNLVSRAVKHYGALTNQATQPVLRGTDIKGFVRYERENAIIKIIEETKTFVKDQVEKSYWDTVQESWKRDRLDLLNLISSVDLANKDIFASDAKSFNRMTNLSKPDATTSINLSQTMGDEDILKIASDREAAGQFEEAVELYDSISKYDKVLKILIMLLSEVMSGIKTDITEKTRIENLAFRIANKYCEPQIDLPQTTAGTFYLLLDLMTFFNYYRSNLYSEALDTIYKLKILPATQKEVEVKSRQFNRYPVEIRLNIPDILMATMNMLYASYKEQPSLEVKEKAKALMTFSGMIQYRLPSDAIARMLELEVLIN</sequence>
<keyword evidence="3 5" id="KW-0906">Nuclear pore complex</keyword>
<evidence type="ECO:0000256" key="5">
    <source>
        <dbReference type="RuleBase" id="RU364035"/>
    </source>
</evidence>
<keyword evidence="5" id="KW-0653">Protein transport</keyword>
<dbReference type="GO" id="GO:0017056">
    <property type="term" value="F:structural constituent of nuclear pore"/>
    <property type="evidence" value="ECO:0007669"/>
    <property type="project" value="InterPro"/>
</dbReference>
<reference evidence="6" key="1">
    <citation type="submission" date="2018-10" db="EMBL/GenBank/DDBJ databases">
        <title>Transcriptome assembly of Aceria tosichella (Wheat curl mite) Type 2.</title>
        <authorList>
            <person name="Scully E.D."/>
            <person name="Geib S.M."/>
            <person name="Palmer N.A."/>
            <person name="Gupta A.K."/>
            <person name="Sarath G."/>
            <person name="Tatineni S."/>
        </authorList>
    </citation>
    <scope>NUCLEOTIDE SEQUENCE</scope>
    <source>
        <strain evidence="6">LincolnNE</strain>
    </source>
</reference>
<evidence type="ECO:0000256" key="2">
    <source>
        <dbReference type="ARBA" id="ARBA00010186"/>
    </source>
</evidence>
<protein>
    <recommendedName>
        <fullName evidence="5">Nuclear pore protein</fullName>
    </recommendedName>
</protein>
<dbReference type="Pfam" id="PF04097">
    <property type="entry name" value="Nic96"/>
    <property type="match status" value="1"/>
</dbReference>
<proteinExistence type="inferred from homology"/>
<keyword evidence="5" id="KW-0509">mRNA transport</keyword>
<dbReference type="EMBL" id="GGYP01004980">
    <property type="protein sequence ID" value="MDE49751.1"/>
    <property type="molecule type" value="Transcribed_RNA"/>
</dbReference>
<keyword evidence="4 5" id="KW-0539">Nucleus</keyword>
<evidence type="ECO:0000256" key="3">
    <source>
        <dbReference type="ARBA" id="ARBA00023132"/>
    </source>
</evidence>
<keyword evidence="5" id="KW-0811">Translocation</keyword>
<keyword evidence="5" id="KW-0472">Membrane</keyword>
<gene>
    <name evidence="6" type="primary">dye</name>
    <name evidence="6" type="ORF">g.6151</name>
</gene>
<organism evidence="6">
    <name type="scientific">Aceria tosichella</name>
    <name type="common">wheat curl mite</name>
    <dbReference type="NCBI Taxonomy" id="561515"/>
    <lineage>
        <taxon>Eukaryota</taxon>
        <taxon>Metazoa</taxon>
        <taxon>Ecdysozoa</taxon>
        <taxon>Arthropoda</taxon>
        <taxon>Chelicerata</taxon>
        <taxon>Arachnida</taxon>
        <taxon>Acari</taxon>
        <taxon>Acariformes</taxon>
        <taxon>Trombidiformes</taxon>
        <taxon>Prostigmata</taxon>
        <taxon>Eupodina</taxon>
        <taxon>Eriophyoidea</taxon>
        <taxon>Eriophyidae</taxon>
        <taxon>Eriophyinae</taxon>
        <taxon>Aceriini</taxon>
        <taxon>Aceria</taxon>
    </lineage>
</organism>
<keyword evidence="5" id="KW-0813">Transport</keyword>
<dbReference type="AlphaFoldDB" id="A0A6G1SHQ6"/>
<dbReference type="GO" id="GO:0006606">
    <property type="term" value="P:protein import into nucleus"/>
    <property type="evidence" value="ECO:0007669"/>
    <property type="project" value="TreeGrafter"/>
</dbReference>
<comment type="similarity">
    <text evidence="2 5">Belongs to the nucleoporin interacting component (NIC) family.</text>
</comment>
<dbReference type="GO" id="GO:0005643">
    <property type="term" value="C:nuclear pore"/>
    <property type="evidence" value="ECO:0007669"/>
    <property type="project" value="UniProtKB-SubCell"/>
</dbReference>
<evidence type="ECO:0000256" key="1">
    <source>
        <dbReference type="ARBA" id="ARBA00004567"/>
    </source>
</evidence>
<comment type="subcellular location">
    <subcellularLocation>
        <location evidence="1 5">Nucleus</location>
        <location evidence="1 5">Nuclear pore complex</location>
    </subcellularLocation>
</comment>
<name>A0A6G1SHQ6_9ACAR</name>
<accession>A0A6G1SHQ6</accession>
<evidence type="ECO:0000313" key="6">
    <source>
        <dbReference type="EMBL" id="MDE49751.1"/>
    </source>
</evidence>
<dbReference type="PANTHER" id="PTHR11225:SF4">
    <property type="entry name" value="NUCLEAR PORE COMPLEX PROTEIN NUP93"/>
    <property type="match status" value="1"/>
</dbReference>
<dbReference type="InterPro" id="IPR007231">
    <property type="entry name" value="Nucleoporin_int_Nup93/Nic96"/>
</dbReference>
<dbReference type="PANTHER" id="PTHR11225">
    <property type="entry name" value="NUCLEAR PORE COMPLEX PROTEIN NUP93 NUCLEOPORIN NUP93 DEAD EYE PROTEIN"/>
    <property type="match status" value="1"/>
</dbReference>
<evidence type="ECO:0000256" key="4">
    <source>
        <dbReference type="ARBA" id="ARBA00023242"/>
    </source>
</evidence>
<dbReference type="GO" id="GO:0016973">
    <property type="term" value="P:poly(A)+ mRNA export from nucleus"/>
    <property type="evidence" value="ECO:0007669"/>
    <property type="project" value="TreeGrafter"/>
</dbReference>